<dbReference type="RefSeq" id="WP_186770543.1">
    <property type="nucleotide sequence ID" value="NZ_JACOMF010000009.1"/>
</dbReference>
<dbReference type="Proteomes" id="UP000600101">
    <property type="component" value="Unassembled WGS sequence"/>
</dbReference>
<protein>
    <submittedName>
        <fullName evidence="2">Uncharacterized protein</fullName>
    </submittedName>
</protein>
<dbReference type="InterPro" id="IPR045709">
    <property type="entry name" value="DUF6065"/>
</dbReference>
<accession>A0A9X0UH11</accession>
<proteinExistence type="predicted"/>
<sequence length="271" mass="29746">MTAAASPIVTFYRLIDTLRPPERADRSGLGSLPTRAFRYCDAVTSAAGFGWHVYPAMDFSLLWDGAQLWWHCEGLDDWSPLGAAQFPHFAERFDAAAPAEVRRYSPPFLTALQEPGVVQLWSGLAARTAPGWSLLVRPLANLPRHPGYEPYEGVIETDRWFGPLFTNLRLTRTDTPIRFHANEPILQVQPIPQVAYADAVLNGAGLVAGLAGFSAGDWADYHRDIVAPNQDPAHQPGHYAAEARRRRRGGGCPHRAATMAAQAVGAGLRER</sequence>
<comment type="caution">
    <text evidence="2">The sequence shown here is derived from an EMBL/GenBank/DDBJ whole genome shotgun (WGS) entry which is preliminary data.</text>
</comment>
<keyword evidence="3" id="KW-1185">Reference proteome</keyword>
<evidence type="ECO:0000256" key="1">
    <source>
        <dbReference type="SAM" id="MobiDB-lite"/>
    </source>
</evidence>
<evidence type="ECO:0000313" key="2">
    <source>
        <dbReference type="EMBL" id="MBC4015775.1"/>
    </source>
</evidence>
<dbReference type="EMBL" id="JACOMF010000009">
    <property type="protein sequence ID" value="MBC4015775.1"/>
    <property type="molecule type" value="Genomic_DNA"/>
</dbReference>
<dbReference type="Pfam" id="PF19541">
    <property type="entry name" value="DUF6065"/>
    <property type="match status" value="1"/>
</dbReference>
<gene>
    <name evidence="2" type="ORF">H7965_10600</name>
</gene>
<evidence type="ECO:0000313" key="3">
    <source>
        <dbReference type="Proteomes" id="UP000600101"/>
    </source>
</evidence>
<reference evidence="2" key="1">
    <citation type="submission" date="2020-08" db="EMBL/GenBank/DDBJ databases">
        <authorList>
            <person name="Hu Y."/>
            <person name="Nguyen S.V."/>
            <person name="Li F."/>
            <person name="Fanning S."/>
        </authorList>
    </citation>
    <scope>NUCLEOTIDE SEQUENCE</scope>
    <source>
        <strain evidence="2">SYSU D8009</strain>
    </source>
</reference>
<name>A0A9X0UH11_9PROT</name>
<feature type="region of interest" description="Disordered" evidence="1">
    <location>
        <begin position="227"/>
        <end position="253"/>
    </location>
</feature>
<dbReference type="AlphaFoldDB" id="A0A9X0UH11"/>
<organism evidence="2 3">
    <name type="scientific">Siccirubricoccus deserti</name>
    <dbReference type="NCBI Taxonomy" id="2013562"/>
    <lineage>
        <taxon>Bacteria</taxon>
        <taxon>Pseudomonadati</taxon>
        <taxon>Pseudomonadota</taxon>
        <taxon>Alphaproteobacteria</taxon>
        <taxon>Acetobacterales</taxon>
        <taxon>Roseomonadaceae</taxon>
        <taxon>Siccirubricoccus</taxon>
    </lineage>
</organism>